<feature type="transmembrane region" description="Helical" evidence="1">
    <location>
        <begin position="270"/>
        <end position="290"/>
    </location>
</feature>
<keyword evidence="1" id="KW-1133">Transmembrane helix</keyword>
<feature type="transmembrane region" description="Helical" evidence="1">
    <location>
        <begin position="332"/>
        <end position="354"/>
    </location>
</feature>
<feature type="transmembrane region" description="Helical" evidence="1">
    <location>
        <begin position="302"/>
        <end position="320"/>
    </location>
</feature>
<evidence type="ECO:0000256" key="2">
    <source>
        <dbReference type="SAM" id="SignalP"/>
    </source>
</evidence>
<feature type="signal peptide" evidence="2">
    <location>
        <begin position="1"/>
        <end position="29"/>
    </location>
</feature>
<evidence type="ECO:0000256" key="1">
    <source>
        <dbReference type="SAM" id="Phobius"/>
    </source>
</evidence>
<protein>
    <submittedName>
        <fullName evidence="3">Uncharacterized protein</fullName>
    </submittedName>
</protein>
<feature type="transmembrane region" description="Helical" evidence="1">
    <location>
        <begin position="227"/>
        <end position="250"/>
    </location>
</feature>
<dbReference type="EMBL" id="KZ993086">
    <property type="protein sequence ID" value="RKP05581.1"/>
    <property type="molecule type" value="Genomic_DNA"/>
</dbReference>
<feature type="transmembrane region" description="Helical" evidence="1">
    <location>
        <begin position="374"/>
        <end position="395"/>
    </location>
</feature>
<keyword evidence="1" id="KW-0812">Transmembrane</keyword>
<gene>
    <name evidence="3" type="ORF">THASP1DRAFT_32577</name>
</gene>
<evidence type="ECO:0000313" key="3">
    <source>
        <dbReference type="EMBL" id="RKP05581.1"/>
    </source>
</evidence>
<dbReference type="AlphaFoldDB" id="A0A4P9XJN1"/>
<keyword evidence="4" id="KW-1185">Reference proteome</keyword>
<feature type="chain" id="PRO_5020289417" evidence="2">
    <location>
        <begin position="30"/>
        <end position="606"/>
    </location>
</feature>
<dbReference type="OrthoDB" id="10438874at2759"/>
<feature type="transmembrane region" description="Helical" evidence="1">
    <location>
        <begin position="415"/>
        <end position="438"/>
    </location>
</feature>
<accession>A0A4P9XJN1</accession>
<organism evidence="3 4">
    <name type="scientific">Thamnocephalis sphaerospora</name>
    <dbReference type="NCBI Taxonomy" id="78915"/>
    <lineage>
        <taxon>Eukaryota</taxon>
        <taxon>Fungi</taxon>
        <taxon>Fungi incertae sedis</taxon>
        <taxon>Zoopagomycota</taxon>
        <taxon>Zoopagomycotina</taxon>
        <taxon>Zoopagomycetes</taxon>
        <taxon>Zoopagales</taxon>
        <taxon>Sigmoideomycetaceae</taxon>
        <taxon>Thamnocephalis</taxon>
    </lineage>
</organism>
<proteinExistence type="predicted"/>
<keyword evidence="1" id="KW-0472">Membrane</keyword>
<name>A0A4P9XJN1_9FUNG</name>
<reference evidence="4" key="1">
    <citation type="journal article" date="2018" name="Nat. Microbiol.">
        <title>Leveraging single-cell genomics to expand the fungal tree of life.</title>
        <authorList>
            <person name="Ahrendt S.R."/>
            <person name="Quandt C.A."/>
            <person name="Ciobanu D."/>
            <person name="Clum A."/>
            <person name="Salamov A."/>
            <person name="Andreopoulos B."/>
            <person name="Cheng J.F."/>
            <person name="Woyke T."/>
            <person name="Pelin A."/>
            <person name="Henrissat B."/>
            <person name="Reynolds N.K."/>
            <person name="Benny G.L."/>
            <person name="Smith M.E."/>
            <person name="James T.Y."/>
            <person name="Grigoriev I.V."/>
        </authorList>
    </citation>
    <scope>NUCLEOTIDE SEQUENCE [LARGE SCALE GENOMIC DNA]</scope>
    <source>
        <strain evidence="4">RSA 1356</strain>
    </source>
</reference>
<dbReference type="Proteomes" id="UP000271241">
    <property type="component" value="Unassembled WGS sequence"/>
</dbReference>
<sequence length="606" mass="68235">MQYRKATWWPARLMFFLLVLVLASVAVHAELTVYDNQQTLTVATMSYLRQPAQRHNSIGSLVHWPWKNNTASCTFASALDAGQWFTKTDRSLISRSNSTALVIYWTSVGFSGDNRAARPFDAALAGCNTLAQVDAAVKRAASDFAALSLPPVTLLVFPALEHRSVPAWGPGTKTYVSSKASVPDGPPTTDVALLDHQESNKLYTALAGTRRVYSFIYLKEPGSWNKIYLSISFTFFISLLFLVVALTMLYVIARACQVAKIRGLVLDERLAVMAVSLVFSIMLLVFLLSVRDRFATCLLEKVIHLLSTVAFDSVLWYWATHAHRLHPRRSLVAFRSFLLLHTLLESAIICVRIYDLAQSTYQTRNTAAAIVIEYIAPMVPLLYALLFGPFTIWFFKLSHNVVHSCSETHSKYRMLALHTLVAEVIFIFATTEAFMLRFERTTYGGPMTAGAVAAAETMGINMHIVRAVVCLCILGIRWPQNHSIAHEIKPIPHPAYEDTSRHYEANRSIPQILKGLCVLPRSANRSRKEMNRQHRNLPYGPVMHIEHPMDAHRRPEYNDIVPQRVSVHELHKPRNVHVVHSSDHLLYKPESAVIETRSFKTVIACV</sequence>
<evidence type="ECO:0000313" key="4">
    <source>
        <dbReference type="Proteomes" id="UP000271241"/>
    </source>
</evidence>
<keyword evidence="2" id="KW-0732">Signal</keyword>